<dbReference type="SUPFAM" id="SSF53850">
    <property type="entry name" value="Periplasmic binding protein-like II"/>
    <property type="match status" value="1"/>
</dbReference>
<dbReference type="InterPro" id="IPR006059">
    <property type="entry name" value="SBP"/>
</dbReference>
<protein>
    <submittedName>
        <fullName evidence="3">Carbohydrate ABC transporter substrate-binding protein</fullName>
    </submittedName>
</protein>
<evidence type="ECO:0000256" key="1">
    <source>
        <dbReference type="ARBA" id="ARBA00004418"/>
    </source>
</evidence>
<reference evidence="3 4" key="1">
    <citation type="submission" date="2020-11" db="EMBL/GenBank/DDBJ databases">
        <title>Taxonomic investigation of Rahnella spp.</title>
        <authorList>
            <person name="Lee S.D."/>
        </authorList>
    </citation>
    <scope>NUCLEOTIDE SEQUENCE [LARGE SCALE GENOMIC DNA]</scope>
    <source>
        <strain evidence="3 4">SAP-10</strain>
    </source>
</reference>
<evidence type="ECO:0000313" key="3">
    <source>
        <dbReference type="EMBL" id="MBF7958551.1"/>
    </source>
</evidence>
<dbReference type="Pfam" id="PF13416">
    <property type="entry name" value="SBP_bac_8"/>
    <property type="match status" value="1"/>
</dbReference>
<dbReference type="EMBL" id="JADOBH010000008">
    <property type="protein sequence ID" value="MBF7958551.1"/>
    <property type="molecule type" value="Genomic_DNA"/>
</dbReference>
<evidence type="ECO:0000313" key="4">
    <source>
        <dbReference type="Proteomes" id="UP000600307"/>
    </source>
</evidence>
<comment type="caution">
    <text evidence="3">The sequence shown here is derived from an EMBL/GenBank/DDBJ whole genome shotgun (WGS) entry which is preliminary data.</text>
</comment>
<accession>A0ABS0DXH1</accession>
<gene>
    <name evidence="3" type="ORF">IV431_23645</name>
</gene>
<organism evidence="3 4">
    <name type="scientific">Rahnella victoriana</name>
    <dbReference type="NCBI Taxonomy" id="1510570"/>
    <lineage>
        <taxon>Bacteria</taxon>
        <taxon>Pseudomonadati</taxon>
        <taxon>Pseudomonadota</taxon>
        <taxon>Gammaproteobacteria</taxon>
        <taxon>Enterobacterales</taxon>
        <taxon>Yersiniaceae</taxon>
        <taxon>Rahnella</taxon>
    </lineage>
</organism>
<name>A0ABS0DXH1_9GAMM</name>
<keyword evidence="4" id="KW-1185">Reference proteome</keyword>
<comment type="similarity">
    <text evidence="2">Belongs to the bacterial solute-binding protein 1 family.</text>
</comment>
<dbReference type="Proteomes" id="UP000600307">
    <property type="component" value="Unassembled WGS sequence"/>
</dbReference>
<dbReference type="PANTHER" id="PTHR43649">
    <property type="entry name" value="ARABINOSE-BINDING PROTEIN-RELATED"/>
    <property type="match status" value="1"/>
</dbReference>
<comment type="subcellular location">
    <subcellularLocation>
        <location evidence="1">Periplasm</location>
    </subcellularLocation>
</comment>
<proteinExistence type="inferred from homology"/>
<evidence type="ECO:0000256" key="2">
    <source>
        <dbReference type="ARBA" id="ARBA00008520"/>
    </source>
</evidence>
<dbReference type="PROSITE" id="PS51257">
    <property type="entry name" value="PROKAR_LIPOPROTEIN"/>
    <property type="match status" value="1"/>
</dbReference>
<dbReference type="Gene3D" id="3.40.190.10">
    <property type="entry name" value="Periplasmic binding protein-like II"/>
    <property type="match status" value="2"/>
</dbReference>
<dbReference type="PANTHER" id="PTHR43649:SF13">
    <property type="entry name" value="CARBOHYDRATE ABC TRANSPORTER SUBSTRATE-BINDING PROTEIN"/>
    <property type="match status" value="1"/>
</dbReference>
<dbReference type="InterPro" id="IPR050490">
    <property type="entry name" value="Bact_solute-bd_prot1"/>
</dbReference>
<sequence length="423" mass="47205">MGIRMKTLKLAAIAGLTLLISGCGPDEKDQTAIKMWVAPNITQERYWGEIVKEWNSHPENRKVEFTAIPAAGSSEEAIMNALASGTEPDISTNIFIGFAKQLSELKQLNDYSKMPGFQELVETRHMGKAVSSWQFGGQQTVIPIYISPIVYWWRGDLLAAQGFDHVPTSYDEIYTLSGRMASSKQGYGLQLTSGKNWWDRWFDFIPLYYAASGGSPYLTDNKSTFDNEAGAEALNFMGKMFANKWTSYDFTAADDPLAAGTVLGAVRGPWDIERYQKQFPEVLKTIRIGPMPTQSGEPGATMADSKGIVMFSTSKVQDDAWKFIQWVYSNPKNDLRWLELTGMPPAREDLQSNPVFSGYLQQHPLVNDIASYLPKAVPPAAVTKTVEVQRAMTQMIEKLVFDNKPVPDALHASSQEIDRVLEQ</sequence>